<reference evidence="12" key="1">
    <citation type="submission" date="2022-06" db="EMBL/GenBank/DDBJ databases">
        <title>Complete genome of Pseudomonas hydrolytica DSWY01T.</title>
        <authorList>
            <person name="Jung J."/>
            <person name="Jeon C.O."/>
        </authorList>
    </citation>
    <scope>NUCLEOTIDE SEQUENCE</scope>
    <source>
        <strain evidence="12">DSWY01</strain>
    </source>
</reference>
<feature type="DNA-binding region" description="OmpR/PhoB-type" evidence="9">
    <location>
        <begin position="134"/>
        <end position="234"/>
    </location>
</feature>
<dbReference type="Gene3D" id="3.40.50.2300">
    <property type="match status" value="1"/>
</dbReference>
<dbReference type="PROSITE" id="PS51755">
    <property type="entry name" value="OMPR_PHOB"/>
    <property type="match status" value="1"/>
</dbReference>
<keyword evidence="2" id="KW-0963">Cytoplasm</keyword>
<dbReference type="InterPro" id="IPR036388">
    <property type="entry name" value="WH-like_DNA-bd_sf"/>
</dbReference>
<keyword evidence="3" id="KW-0597">Phosphoprotein</keyword>
<dbReference type="CDD" id="cd00383">
    <property type="entry name" value="trans_reg_C"/>
    <property type="match status" value="1"/>
</dbReference>
<evidence type="ECO:0000313" key="13">
    <source>
        <dbReference type="Proteomes" id="UP001054897"/>
    </source>
</evidence>
<dbReference type="Pfam" id="PF00486">
    <property type="entry name" value="Trans_reg_C"/>
    <property type="match status" value="1"/>
</dbReference>
<evidence type="ECO:0000256" key="9">
    <source>
        <dbReference type="PROSITE-ProRule" id="PRU01091"/>
    </source>
</evidence>
<dbReference type="RefSeq" id="WP_065985167.1">
    <property type="nucleotide sequence ID" value="NZ_CP099397.1"/>
</dbReference>
<gene>
    <name evidence="12" type="ORF">L1F06_013270</name>
</gene>
<dbReference type="SMART" id="SM00862">
    <property type="entry name" value="Trans_reg_C"/>
    <property type="match status" value="1"/>
</dbReference>
<dbReference type="Proteomes" id="UP001054897">
    <property type="component" value="Chromosome"/>
</dbReference>
<protein>
    <submittedName>
        <fullName evidence="12">Response regulator transcription factor</fullName>
    </submittedName>
</protein>
<dbReference type="PROSITE" id="PS50110">
    <property type="entry name" value="RESPONSE_REGULATORY"/>
    <property type="match status" value="1"/>
</dbReference>
<accession>A0ABY5A1P8</accession>
<evidence type="ECO:0000313" key="12">
    <source>
        <dbReference type="EMBL" id="USR37665.1"/>
    </source>
</evidence>
<evidence type="ECO:0000259" key="10">
    <source>
        <dbReference type="PROSITE" id="PS50110"/>
    </source>
</evidence>
<keyword evidence="6 9" id="KW-0238">DNA-binding</keyword>
<dbReference type="Pfam" id="PF00072">
    <property type="entry name" value="Response_reg"/>
    <property type="match status" value="1"/>
</dbReference>
<dbReference type="InterPro" id="IPR001867">
    <property type="entry name" value="OmpR/PhoB-type_DNA-bd"/>
</dbReference>
<comment type="subcellular location">
    <subcellularLocation>
        <location evidence="1">Cytoplasm</location>
    </subcellularLocation>
</comment>
<evidence type="ECO:0000256" key="2">
    <source>
        <dbReference type="ARBA" id="ARBA00022490"/>
    </source>
</evidence>
<comment type="caution">
    <text evidence="8">Lacks conserved residue(s) required for the propagation of feature annotation.</text>
</comment>
<evidence type="ECO:0000256" key="6">
    <source>
        <dbReference type="ARBA" id="ARBA00023125"/>
    </source>
</evidence>
<keyword evidence="7" id="KW-0804">Transcription</keyword>
<name>A0ABY5A1P8_9GAMM</name>
<feature type="domain" description="OmpR/PhoB-type" evidence="11">
    <location>
        <begin position="134"/>
        <end position="234"/>
    </location>
</feature>
<dbReference type="Gene3D" id="6.10.250.690">
    <property type="match status" value="1"/>
</dbReference>
<evidence type="ECO:0000256" key="3">
    <source>
        <dbReference type="ARBA" id="ARBA00022553"/>
    </source>
</evidence>
<organism evidence="12 13">
    <name type="scientific">Ectopseudomonas hydrolytica</name>
    <dbReference type="NCBI Taxonomy" id="2493633"/>
    <lineage>
        <taxon>Bacteria</taxon>
        <taxon>Pseudomonadati</taxon>
        <taxon>Pseudomonadota</taxon>
        <taxon>Gammaproteobacteria</taxon>
        <taxon>Pseudomonadales</taxon>
        <taxon>Pseudomonadaceae</taxon>
        <taxon>Ectopseudomonas</taxon>
    </lineage>
</organism>
<dbReference type="InterPro" id="IPR011006">
    <property type="entry name" value="CheY-like_superfamily"/>
</dbReference>
<dbReference type="InterPro" id="IPR039420">
    <property type="entry name" value="WalR-like"/>
</dbReference>
<evidence type="ECO:0000256" key="7">
    <source>
        <dbReference type="ARBA" id="ARBA00023163"/>
    </source>
</evidence>
<evidence type="ECO:0000256" key="8">
    <source>
        <dbReference type="PROSITE-ProRule" id="PRU00169"/>
    </source>
</evidence>
<evidence type="ECO:0000256" key="1">
    <source>
        <dbReference type="ARBA" id="ARBA00004496"/>
    </source>
</evidence>
<dbReference type="PANTHER" id="PTHR48111">
    <property type="entry name" value="REGULATOR OF RPOS"/>
    <property type="match status" value="1"/>
</dbReference>
<sequence length="237" mass="27924">MSLSGIQHLLIIEHDPTLGQYLYTHLNQQGFEATWCQTGKDGENMALHFEFDLILLNTRMPDRDSLDILKEVHSKKFTPTILLSAKYEEQECLAGFTYGADDYVLKPFNMPILCARINALLKRVQIERFSCQNKRLEDTDSPFYFDAKRSDVRYEQNWLELTSTEFRLLRSFWYHRESVLSKTILYQQVLNRTLSPTDRVLDMHVSNIRRKMQKANCTDYNLLTAFRQGYVLRKAPH</sequence>
<dbReference type="InterPro" id="IPR001789">
    <property type="entry name" value="Sig_transdc_resp-reg_receiver"/>
</dbReference>
<dbReference type="SUPFAM" id="SSF52172">
    <property type="entry name" value="CheY-like"/>
    <property type="match status" value="1"/>
</dbReference>
<evidence type="ECO:0000259" key="11">
    <source>
        <dbReference type="PROSITE" id="PS51755"/>
    </source>
</evidence>
<keyword evidence="13" id="KW-1185">Reference proteome</keyword>
<evidence type="ECO:0000256" key="5">
    <source>
        <dbReference type="ARBA" id="ARBA00023015"/>
    </source>
</evidence>
<keyword evidence="5" id="KW-0805">Transcription regulation</keyword>
<dbReference type="PANTHER" id="PTHR48111:SF39">
    <property type="entry name" value="TRANSCRIPTIONAL REGULATORY PROTEIN CPXR"/>
    <property type="match status" value="1"/>
</dbReference>
<dbReference type="Gene3D" id="1.10.10.10">
    <property type="entry name" value="Winged helix-like DNA-binding domain superfamily/Winged helix DNA-binding domain"/>
    <property type="match status" value="1"/>
</dbReference>
<dbReference type="GeneID" id="300081959"/>
<keyword evidence="4" id="KW-0902">Two-component regulatory system</keyword>
<dbReference type="SMART" id="SM00448">
    <property type="entry name" value="REC"/>
    <property type="match status" value="1"/>
</dbReference>
<dbReference type="EMBL" id="CP099397">
    <property type="protein sequence ID" value="USR37665.1"/>
    <property type="molecule type" value="Genomic_DNA"/>
</dbReference>
<feature type="domain" description="Response regulatory" evidence="10">
    <location>
        <begin position="8"/>
        <end position="121"/>
    </location>
</feature>
<evidence type="ECO:0000256" key="4">
    <source>
        <dbReference type="ARBA" id="ARBA00023012"/>
    </source>
</evidence>
<proteinExistence type="predicted"/>